<protein>
    <submittedName>
        <fullName evidence="1">DUF2971 domain-containing protein</fullName>
    </submittedName>
</protein>
<evidence type="ECO:0000313" key="2">
    <source>
        <dbReference type="Proteomes" id="UP000446768"/>
    </source>
</evidence>
<sequence>MNKKARTCRAINELLCIPRYAADRDGIPPSGVENSQNMFLAATICYTSQVYGDNDMRLLDSYFTNTPKDCLYHYTSFSSLLGIISNKELWISDVHYMNDSREMLQACEAIEHLLEPILAFEQDSDKKALMWQFGKWLSNVRNYTRGHLFIFSLSEQMSILSQWRSYTPHGKGVSIGFSRELLSRLATSPGFRLGRCLYQKKEQEQLLSDLLEKLWETARTEHTDLRGRYTIDKYSYTPVFLKHATTIYQVMALVKHEAFSEEREWRLISPMYSDLSPCNFREGKSMLIPYIKCPIGQMQNMFSSVLLGPTPHTELALESLTAYLANSKVCDTIVSCGIPYREW</sequence>
<evidence type="ECO:0000313" key="1">
    <source>
        <dbReference type="EMBL" id="MRV75544.1"/>
    </source>
</evidence>
<reference evidence="1 2" key="1">
    <citation type="submission" date="2019-11" db="EMBL/GenBank/DDBJ databases">
        <title>Novel species isolated from a subtropical stream in China.</title>
        <authorList>
            <person name="Lu H."/>
        </authorList>
    </citation>
    <scope>NUCLEOTIDE SEQUENCE [LARGE SCALE GENOMIC DNA]</scope>
    <source>
        <strain evidence="1 2">FT92W</strain>
    </source>
</reference>
<name>A0A7X2IT50_9BURK</name>
<dbReference type="Pfam" id="PF11185">
    <property type="entry name" value="DUF2971"/>
    <property type="match status" value="1"/>
</dbReference>
<proteinExistence type="predicted"/>
<comment type="caution">
    <text evidence="1">The sequence shown here is derived from an EMBL/GenBank/DDBJ whole genome shotgun (WGS) entry which is preliminary data.</text>
</comment>
<dbReference type="EMBL" id="WKJJ01000021">
    <property type="protein sequence ID" value="MRV75544.1"/>
    <property type="molecule type" value="Genomic_DNA"/>
</dbReference>
<keyword evidence="2" id="KW-1185">Reference proteome</keyword>
<dbReference type="Proteomes" id="UP000446768">
    <property type="component" value="Unassembled WGS sequence"/>
</dbReference>
<accession>A0A7X2IT50</accession>
<dbReference type="InterPro" id="IPR021352">
    <property type="entry name" value="DUF2971"/>
</dbReference>
<gene>
    <name evidence="1" type="ORF">GJ700_27885</name>
</gene>
<organism evidence="1 2">
    <name type="scientific">Pseudoduganella rivuli</name>
    <dbReference type="NCBI Taxonomy" id="2666085"/>
    <lineage>
        <taxon>Bacteria</taxon>
        <taxon>Pseudomonadati</taxon>
        <taxon>Pseudomonadota</taxon>
        <taxon>Betaproteobacteria</taxon>
        <taxon>Burkholderiales</taxon>
        <taxon>Oxalobacteraceae</taxon>
        <taxon>Telluria group</taxon>
        <taxon>Pseudoduganella</taxon>
    </lineage>
</organism>
<dbReference type="AlphaFoldDB" id="A0A7X2IT50"/>
<dbReference type="RefSeq" id="WP_154380192.1">
    <property type="nucleotide sequence ID" value="NZ_WKJJ01000021.1"/>
</dbReference>